<dbReference type="EMBL" id="QGKW02001940">
    <property type="protein sequence ID" value="KAF2554457.1"/>
    <property type="molecule type" value="Genomic_DNA"/>
</dbReference>
<accession>A0A8S9HCQ7</accession>
<evidence type="ECO:0000256" key="1">
    <source>
        <dbReference type="SAM" id="MobiDB-lite"/>
    </source>
</evidence>
<sequence length="183" mass="20782">MMTMAKHMLANTTQFRNKEAETTSLKNQLRGLQKCLESMIHNQQQANTYFDPLGNTSPGFLSSDEVFTSRYGSTSIIYHPKTTRSKSRHQKESEFQVNSNKKRTLTSSSSHESVEDNKKKGHDIGIIEFSMANLLNNLSKLPETYDEKNQQPSSSRQIRNIGHISDTSSSDYETESNEQSLPK</sequence>
<evidence type="ECO:0000313" key="3">
    <source>
        <dbReference type="Proteomes" id="UP000712281"/>
    </source>
</evidence>
<feature type="region of interest" description="Disordered" evidence="1">
    <location>
        <begin position="144"/>
        <end position="183"/>
    </location>
</feature>
<comment type="caution">
    <text evidence="2">The sequence shown here is derived from an EMBL/GenBank/DDBJ whole genome shotgun (WGS) entry which is preliminary data.</text>
</comment>
<reference evidence="2" key="1">
    <citation type="submission" date="2019-12" db="EMBL/GenBank/DDBJ databases">
        <title>Genome sequencing and annotation of Brassica cretica.</title>
        <authorList>
            <person name="Studholme D.J."/>
            <person name="Sarris P.F."/>
        </authorList>
    </citation>
    <scope>NUCLEOTIDE SEQUENCE</scope>
    <source>
        <strain evidence="2">PFS-001/15</strain>
        <tissue evidence="2">Leaf</tissue>
    </source>
</reference>
<proteinExistence type="predicted"/>
<feature type="region of interest" description="Disordered" evidence="1">
    <location>
        <begin position="80"/>
        <end position="119"/>
    </location>
</feature>
<dbReference type="Proteomes" id="UP000712281">
    <property type="component" value="Unassembled WGS sequence"/>
</dbReference>
<protein>
    <submittedName>
        <fullName evidence="2">Uncharacterized protein</fullName>
    </submittedName>
</protein>
<name>A0A8S9HCQ7_BRACR</name>
<feature type="compositionally biased region" description="Polar residues" evidence="1">
    <location>
        <begin position="95"/>
        <end position="111"/>
    </location>
</feature>
<dbReference type="AlphaFoldDB" id="A0A8S9HCQ7"/>
<gene>
    <name evidence="2" type="ORF">F2Q68_00016847</name>
</gene>
<organism evidence="2 3">
    <name type="scientific">Brassica cretica</name>
    <name type="common">Mustard</name>
    <dbReference type="NCBI Taxonomy" id="69181"/>
    <lineage>
        <taxon>Eukaryota</taxon>
        <taxon>Viridiplantae</taxon>
        <taxon>Streptophyta</taxon>
        <taxon>Embryophyta</taxon>
        <taxon>Tracheophyta</taxon>
        <taxon>Spermatophyta</taxon>
        <taxon>Magnoliopsida</taxon>
        <taxon>eudicotyledons</taxon>
        <taxon>Gunneridae</taxon>
        <taxon>Pentapetalae</taxon>
        <taxon>rosids</taxon>
        <taxon>malvids</taxon>
        <taxon>Brassicales</taxon>
        <taxon>Brassicaceae</taxon>
        <taxon>Brassiceae</taxon>
        <taxon>Brassica</taxon>
    </lineage>
</organism>
<evidence type="ECO:0000313" key="2">
    <source>
        <dbReference type="EMBL" id="KAF2554457.1"/>
    </source>
</evidence>